<evidence type="ECO:0000313" key="3">
    <source>
        <dbReference type="EMBL" id="UWM53587.1"/>
    </source>
</evidence>
<dbReference type="InterPro" id="IPR058273">
    <property type="entry name" value="DUF7967"/>
</dbReference>
<evidence type="ECO:0000259" key="2">
    <source>
        <dbReference type="Pfam" id="PF25921"/>
    </source>
</evidence>
<organism evidence="3 4">
    <name type="scientific">Salinirubellus salinus</name>
    <dbReference type="NCBI Taxonomy" id="1364945"/>
    <lineage>
        <taxon>Archaea</taxon>
        <taxon>Methanobacteriati</taxon>
        <taxon>Methanobacteriota</taxon>
        <taxon>Stenosarchaea group</taxon>
        <taxon>Halobacteria</taxon>
        <taxon>Halobacteriales</taxon>
        <taxon>Natronomonadaceae</taxon>
        <taxon>Salinirubellus</taxon>
    </lineage>
</organism>
<gene>
    <name evidence="3" type="ORF">N0B31_15760</name>
</gene>
<evidence type="ECO:0000256" key="1">
    <source>
        <dbReference type="SAM" id="MobiDB-lite"/>
    </source>
</evidence>
<dbReference type="Pfam" id="PF25921">
    <property type="entry name" value="DUF7967"/>
    <property type="match status" value="1"/>
</dbReference>
<sequence>MSEADTVQTWLVERSYDDRGLVTLVYATPDGERYVRREVAMNVLRRSPATAAREIEADTLEPTPESERERYAAEADRVRENNAPDDEI</sequence>
<protein>
    <recommendedName>
        <fullName evidence="2">DUF7967 domain-containing protein</fullName>
    </recommendedName>
</protein>
<dbReference type="Proteomes" id="UP001057580">
    <property type="component" value="Chromosome"/>
</dbReference>
<dbReference type="KEGG" id="ssai:N0B31_15760"/>
<feature type="region of interest" description="Disordered" evidence="1">
    <location>
        <begin position="47"/>
        <end position="88"/>
    </location>
</feature>
<keyword evidence="4" id="KW-1185">Reference proteome</keyword>
<feature type="compositionally biased region" description="Basic and acidic residues" evidence="1">
    <location>
        <begin position="65"/>
        <end position="82"/>
    </location>
</feature>
<evidence type="ECO:0000313" key="4">
    <source>
        <dbReference type="Proteomes" id="UP001057580"/>
    </source>
</evidence>
<dbReference type="AlphaFoldDB" id="A0A9E7R136"/>
<proteinExistence type="predicted"/>
<reference evidence="3" key="1">
    <citation type="submission" date="2022-09" db="EMBL/GenBank/DDBJ databases">
        <title>Diverse halophilic archaea isolated from saline environments.</title>
        <authorList>
            <person name="Cui H.-L."/>
        </authorList>
    </citation>
    <scope>NUCLEOTIDE SEQUENCE</scope>
    <source>
        <strain evidence="3">ZS-35-S2</strain>
    </source>
</reference>
<dbReference type="RefSeq" id="WP_260592581.1">
    <property type="nucleotide sequence ID" value="NZ_CP104003.1"/>
</dbReference>
<accession>A0A9E7R136</accession>
<dbReference type="EMBL" id="CP104003">
    <property type="protein sequence ID" value="UWM53587.1"/>
    <property type="molecule type" value="Genomic_DNA"/>
</dbReference>
<dbReference type="GeneID" id="74943908"/>
<feature type="domain" description="DUF7967" evidence="2">
    <location>
        <begin position="4"/>
        <end position="88"/>
    </location>
</feature>
<name>A0A9E7R136_9EURY</name>